<accession>H0ER90</accession>
<dbReference type="EMBL" id="AGUE01000134">
    <property type="protein sequence ID" value="EHK98918.1"/>
    <property type="molecule type" value="Genomic_DNA"/>
</dbReference>
<dbReference type="GO" id="GO:0007131">
    <property type="term" value="P:reciprocal meiotic recombination"/>
    <property type="evidence" value="ECO:0007669"/>
    <property type="project" value="InterPro"/>
</dbReference>
<dbReference type="InParanoid" id="H0ER90"/>
<dbReference type="AlphaFoldDB" id="H0ER90"/>
<proteinExistence type="predicted"/>
<dbReference type="Pfam" id="PF03525">
    <property type="entry name" value="Meiotic_rec114"/>
    <property type="match status" value="1"/>
</dbReference>
<dbReference type="Proteomes" id="UP000005446">
    <property type="component" value="Unassembled WGS sequence"/>
</dbReference>
<keyword evidence="2" id="KW-1185">Reference proteome</keyword>
<dbReference type="InterPro" id="IPR004354">
    <property type="entry name" value="Meiotic_Rec114"/>
</dbReference>
<evidence type="ECO:0000313" key="2">
    <source>
        <dbReference type="Proteomes" id="UP000005446"/>
    </source>
</evidence>
<reference evidence="1 2" key="1">
    <citation type="journal article" date="2012" name="Eukaryot. Cell">
        <title>Genome sequence of the fungus Glarea lozoyensis: the first genome sequence of a species from the Helotiaceae family.</title>
        <authorList>
            <person name="Youssar L."/>
            <person name="Gruening B.A."/>
            <person name="Erxleben A."/>
            <person name="Guenther S."/>
            <person name="Huettel W."/>
        </authorList>
    </citation>
    <scope>NUCLEOTIDE SEQUENCE [LARGE SCALE GENOMIC DNA]</scope>
    <source>
        <strain evidence="2">ATCC 74030 / MF5533</strain>
    </source>
</reference>
<name>H0ER90_GLAL7</name>
<evidence type="ECO:0000313" key="1">
    <source>
        <dbReference type="EMBL" id="EHK98918.1"/>
    </source>
</evidence>
<gene>
    <name evidence="1" type="ORF">M7I_5208</name>
</gene>
<sequence length="174" mass="19518">MKINAGAELLETQDLGDLVSHLRDFDQSSGAEPPVQVVVKCPFLAMRYPKNHTSVRRVQIKFKNESDYHVALNVLKDLGLPISDNVPPRVVLRHSQRFDQQTVFSYAEPWFIVRASATVSSCPRVHKRSPIPQPVHSSFVNSIQRNASTGICCDETSFNIRSWPNAVSLFSSNV</sequence>
<dbReference type="HOGENOM" id="CLU_1540218_0_0_1"/>
<comment type="caution">
    <text evidence="1">The sequence shown here is derived from an EMBL/GenBank/DDBJ whole genome shotgun (WGS) entry which is preliminary data.</text>
</comment>
<organism evidence="1 2">
    <name type="scientific">Glarea lozoyensis (strain ATCC 74030 / MF5533)</name>
    <dbReference type="NCBI Taxonomy" id="1104152"/>
    <lineage>
        <taxon>Eukaryota</taxon>
        <taxon>Fungi</taxon>
        <taxon>Dikarya</taxon>
        <taxon>Ascomycota</taxon>
        <taxon>Pezizomycotina</taxon>
        <taxon>Leotiomycetes</taxon>
        <taxon>Helotiales</taxon>
        <taxon>Helotiaceae</taxon>
        <taxon>Glarea</taxon>
    </lineage>
</organism>
<dbReference type="OrthoDB" id="5360255at2759"/>
<protein>
    <submittedName>
        <fullName evidence="1">Uncharacterized protein</fullName>
    </submittedName>
</protein>